<evidence type="ECO:0000256" key="3">
    <source>
        <dbReference type="ARBA" id="ARBA00022723"/>
    </source>
</evidence>
<sequence length="216" mass="23922">MVGSLQRYDAADFRTRAGRHRPEDEVTGPGPTYLAHGDHALNADMVLGIDQTTLRDAAVLIPVIEDGNDARVILTQRTATLRKHSGQIAFPGGAVDPGDGSVDFAAKREAQEEIGLDPDLVDVVGHLPDYLTMTGFRITPVLSVVKPGFDLVPNPAEVDAIFEVPLDFLMDPANHRQESRVWEGRERHYFVMPYGERYIWGVTAGIIRVLYERLYA</sequence>
<dbReference type="Pfam" id="PF00293">
    <property type="entry name" value="NUDIX"/>
    <property type="match status" value="1"/>
</dbReference>
<keyword evidence="5" id="KW-0460">Magnesium</keyword>
<keyword evidence="6" id="KW-0464">Manganese</keyword>
<keyword evidence="3" id="KW-0479">Metal-binding</keyword>
<keyword evidence="4" id="KW-0378">Hydrolase</keyword>
<comment type="cofactor">
    <cofactor evidence="2">
        <name>Mg(2+)</name>
        <dbReference type="ChEBI" id="CHEBI:18420"/>
    </cofactor>
</comment>
<dbReference type="PANTHER" id="PTHR12992:SF11">
    <property type="entry name" value="MITOCHONDRIAL COENZYME A DIPHOSPHATASE NUDT8"/>
    <property type="match status" value="1"/>
</dbReference>
<reference evidence="8 9" key="1">
    <citation type="journal article" date="2013" name="Int. J. Syst. Evol. Microbiol.">
        <title>Hoeflea suaedae sp. nov., an endophytic bacterium isolated from the root of the halophyte Suaeda maritima.</title>
        <authorList>
            <person name="Chung E.J."/>
            <person name="Park J.A."/>
            <person name="Pramanik P."/>
            <person name="Bibi F."/>
            <person name="Jeon C.O."/>
            <person name="Chung Y.R."/>
        </authorList>
    </citation>
    <scope>NUCLEOTIDE SEQUENCE [LARGE SCALE GENOMIC DNA]</scope>
    <source>
        <strain evidence="8 9">YC6898</strain>
    </source>
</reference>
<evidence type="ECO:0000256" key="5">
    <source>
        <dbReference type="ARBA" id="ARBA00022842"/>
    </source>
</evidence>
<protein>
    <submittedName>
        <fullName evidence="8">CoA pyrophosphatase</fullName>
    </submittedName>
</protein>
<gene>
    <name evidence="8" type="ORF">E2A64_17125</name>
</gene>
<evidence type="ECO:0000256" key="1">
    <source>
        <dbReference type="ARBA" id="ARBA00001936"/>
    </source>
</evidence>
<evidence type="ECO:0000256" key="4">
    <source>
        <dbReference type="ARBA" id="ARBA00022801"/>
    </source>
</evidence>
<dbReference type="GO" id="GO:0010945">
    <property type="term" value="F:coenzyme A diphosphatase activity"/>
    <property type="evidence" value="ECO:0007669"/>
    <property type="project" value="InterPro"/>
</dbReference>
<comment type="cofactor">
    <cofactor evidence="1">
        <name>Mn(2+)</name>
        <dbReference type="ChEBI" id="CHEBI:29035"/>
    </cofactor>
</comment>
<evidence type="ECO:0000313" key="9">
    <source>
        <dbReference type="Proteomes" id="UP000295131"/>
    </source>
</evidence>
<comment type="caution">
    <text evidence="8">The sequence shown here is derived from an EMBL/GenBank/DDBJ whole genome shotgun (WGS) entry which is preliminary data.</text>
</comment>
<feature type="domain" description="Nudix hydrolase" evidence="7">
    <location>
        <begin position="54"/>
        <end position="185"/>
    </location>
</feature>
<evidence type="ECO:0000256" key="6">
    <source>
        <dbReference type="ARBA" id="ARBA00023211"/>
    </source>
</evidence>
<dbReference type="InterPro" id="IPR015797">
    <property type="entry name" value="NUDIX_hydrolase-like_dom_sf"/>
</dbReference>
<dbReference type="EMBL" id="SMSI01000004">
    <property type="protein sequence ID" value="TDH34390.1"/>
    <property type="molecule type" value="Genomic_DNA"/>
</dbReference>
<dbReference type="RefSeq" id="WP_133285736.1">
    <property type="nucleotide sequence ID" value="NZ_SMSI01000004.1"/>
</dbReference>
<name>A0A4R5PHK2_9HYPH</name>
<dbReference type="Proteomes" id="UP000295131">
    <property type="component" value="Unassembled WGS sequence"/>
</dbReference>
<evidence type="ECO:0000259" key="7">
    <source>
        <dbReference type="PROSITE" id="PS51462"/>
    </source>
</evidence>
<dbReference type="AlphaFoldDB" id="A0A4R5PHK2"/>
<dbReference type="NCBIfam" id="NF007980">
    <property type="entry name" value="PRK10707.1"/>
    <property type="match status" value="1"/>
</dbReference>
<evidence type="ECO:0000313" key="8">
    <source>
        <dbReference type="EMBL" id="TDH34390.1"/>
    </source>
</evidence>
<organism evidence="8 9">
    <name type="scientific">Pseudohoeflea suaedae</name>
    <dbReference type="NCBI Taxonomy" id="877384"/>
    <lineage>
        <taxon>Bacteria</taxon>
        <taxon>Pseudomonadati</taxon>
        <taxon>Pseudomonadota</taxon>
        <taxon>Alphaproteobacteria</taxon>
        <taxon>Hyphomicrobiales</taxon>
        <taxon>Rhizobiaceae</taxon>
        <taxon>Pseudohoeflea</taxon>
    </lineage>
</organism>
<accession>A0A4R5PHK2</accession>
<dbReference type="PROSITE" id="PS51462">
    <property type="entry name" value="NUDIX"/>
    <property type="match status" value="1"/>
</dbReference>
<dbReference type="SUPFAM" id="SSF55811">
    <property type="entry name" value="Nudix"/>
    <property type="match status" value="1"/>
</dbReference>
<dbReference type="InterPro" id="IPR045121">
    <property type="entry name" value="CoAse"/>
</dbReference>
<dbReference type="GO" id="GO:0046872">
    <property type="term" value="F:metal ion binding"/>
    <property type="evidence" value="ECO:0007669"/>
    <property type="project" value="UniProtKB-KW"/>
</dbReference>
<proteinExistence type="predicted"/>
<keyword evidence="9" id="KW-1185">Reference proteome</keyword>
<dbReference type="OrthoDB" id="9802805at2"/>
<dbReference type="Gene3D" id="3.90.79.10">
    <property type="entry name" value="Nucleoside Triphosphate Pyrophosphohydrolase"/>
    <property type="match status" value="1"/>
</dbReference>
<dbReference type="CDD" id="cd03426">
    <property type="entry name" value="NUDIX_CoAse_Nudt7"/>
    <property type="match status" value="1"/>
</dbReference>
<evidence type="ECO:0000256" key="2">
    <source>
        <dbReference type="ARBA" id="ARBA00001946"/>
    </source>
</evidence>
<dbReference type="PANTHER" id="PTHR12992">
    <property type="entry name" value="NUDIX HYDROLASE"/>
    <property type="match status" value="1"/>
</dbReference>
<dbReference type="InterPro" id="IPR000086">
    <property type="entry name" value="NUDIX_hydrolase_dom"/>
</dbReference>